<comment type="caution">
    <text evidence="4">The sequence shown here is derived from an EMBL/GenBank/DDBJ whole genome shotgun (WGS) entry which is preliminary data.</text>
</comment>
<sequence length="474" mass="51839">MSNAAPTAEARVDSRAKFTVRGWCFLVAAVVCLAAATWLGRKDVLALSLFLGMLPLFSSLAMWLIKPRVLLKRSVDPALVTVGDAASVALRVRRRSQFGSRRRAAASGSTTHDRAAVEVHEKVDPQLGKDQDFSVPVSGVPVEYTVRPRRRGMHELGPATVRVQDPFGVVTELLDVAERTTLQVAPDTEDLTELGASRVRETGGDPSRRAMPQPGPDNVTTREYRHGDPMRRVHWAASAKHGELMVRQEDPRSTRKAVLVLDMAQEHWPGERVWAGILPSTEQFEWGVRATASILDHLTRRETVVYALDDQGRALPHGDMESTDQRDTSVTDNTAIEVVHGLAQAALVSRPEPDAATDPLTTRFEREALTHPLLLITGKLSPEAARRYVTAAKANVAGSVIMVLDSPLTRPESADILETSGWSVVLVSRWTDIDAAWTSILDGATLLDPPPSAPGVEQLNMDHVMGHFRSRTTA</sequence>
<protein>
    <submittedName>
        <fullName evidence="4">DUF58 domain-containing protein</fullName>
    </submittedName>
</protein>
<feature type="compositionally biased region" description="Basic and acidic residues" evidence="1">
    <location>
        <begin position="198"/>
        <end position="208"/>
    </location>
</feature>
<proteinExistence type="predicted"/>
<keyword evidence="5" id="KW-1185">Reference proteome</keyword>
<reference evidence="4 5" key="1">
    <citation type="journal article" date="2019" name="Int. J. Syst. Evol. Microbiol.">
        <title>The Global Catalogue of Microorganisms (GCM) 10K type strain sequencing project: providing services to taxonomists for standard genome sequencing and annotation.</title>
        <authorList>
            <consortium name="The Broad Institute Genomics Platform"/>
            <consortium name="The Broad Institute Genome Sequencing Center for Infectious Disease"/>
            <person name="Wu L."/>
            <person name="Ma J."/>
        </authorList>
    </citation>
    <scope>NUCLEOTIDE SEQUENCE [LARGE SCALE GENOMIC DNA]</scope>
    <source>
        <strain evidence="4 5">JCM 15914</strain>
    </source>
</reference>
<feature type="transmembrane region" description="Helical" evidence="2">
    <location>
        <begin position="20"/>
        <end position="39"/>
    </location>
</feature>
<feature type="domain" description="DUF58" evidence="3">
    <location>
        <begin position="221"/>
        <end position="265"/>
    </location>
</feature>
<accession>A0ABN2XW61</accession>
<evidence type="ECO:0000256" key="2">
    <source>
        <dbReference type="SAM" id="Phobius"/>
    </source>
</evidence>
<dbReference type="EMBL" id="BAAAQA010000017">
    <property type="protein sequence ID" value="GAA2118112.1"/>
    <property type="molecule type" value="Genomic_DNA"/>
</dbReference>
<dbReference type="Proteomes" id="UP001500166">
    <property type="component" value="Unassembled WGS sequence"/>
</dbReference>
<keyword evidence="2" id="KW-0812">Transmembrane</keyword>
<feature type="region of interest" description="Disordered" evidence="1">
    <location>
        <begin position="198"/>
        <end position="224"/>
    </location>
</feature>
<evidence type="ECO:0000256" key="1">
    <source>
        <dbReference type="SAM" id="MobiDB-lite"/>
    </source>
</evidence>
<keyword evidence="2" id="KW-0472">Membrane</keyword>
<gene>
    <name evidence="4" type="ORF">GCM10009824_18060</name>
</gene>
<name>A0ABN2XW61_9MICC</name>
<dbReference type="PANTHER" id="PTHR34351">
    <property type="entry name" value="SLR1927 PROTEIN-RELATED"/>
    <property type="match status" value="1"/>
</dbReference>
<feature type="transmembrane region" description="Helical" evidence="2">
    <location>
        <begin position="45"/>
        <end position="65"/>
    </location>
</feature>
<evidence type="ECO:0000313" key="5">
    <source>
        <dbReference type="Proteomes" id="UP001500166"/>
    </source>
</evidence>
<dbReference type="InterPro" id="IPR002881">
    <property type="entry name" value="DUF58"/>
</dbReference>
<evidence type="ECO:0000313" key="4">
    <source>
        <dbReference type="EMBL" id="GAA2118112.1"/>
    </source>
</evidence>
<dbReference type="RefSeq" id="WP_344224685.1">
    <property type="nucleotide sequence ID" value="NZ_BAAAQA010000017.1"/>
</dbReference>
<keyword evidence="2" id="KW-1133">Transmembrane helix</keyword>
<dbReference type="PANTHER" id="PTHR34351:SF1">
    <property type="entry name" value="SLR1927 PROTEIN"/>
    <property type="match status" value="1"/>
</dbReference>
<dbReference type="Pfam" id="PF01882">
    <property type="entry name" value="DUF58"/>
    <property type="match status" value="1"/>
</dbReference>
<evidence type="ECO:0000259" key="3">
    <source>
        <dbReference type="Pfam" id="PF01882"/>
    </source>
</evidence>
<organism evidence="4 5">
    <name type="scientific">Kocuria atrinae</name>
    <dbReference type="NCBI Taxonomy" id="592377"/>
    <lineage>
        <taxon>Bacteria</taxon>
        <taxon>Bacillati</taxon>
        <taxon>Actinomycetota</taxon>
        <taxon>Actinomycetes</taxon>
        <taxon>Micrococcales</taxon>
        <taxon>Micrococcaceae</taxon>
        <taxon>Kocuria</taxon>
    </lineage>
</organism>